<dbReference type="Gene3D" id="1.10.287.1260">
    <property type="match status" value="1"/>
</dbReference>
<keyword evidence="3" id="KW-1003">Cell membrane</keyword>
<dbReference type="Pfam" id="PF00924">
    <property type="entry name" value="MS_channel_2nd"/>
    <property type="match status" value="1"/>
</dbReference>
<feature type="domain" description="Mechanosensitive ion channel MscS" evidence="8">
    <location>
        <begin position="110"/>
        <end position="172"/>
    </location>
</feature>
<dbReference type="InterPro" id="IPR006685">
    <property type="entry name" value="MscS_channel_2nd"/>
</dbReference>
<dbReference type="InterPro" id="IPR011066">
    <property type="entry name" value="MscS_channel_C_sf"/>
</dbReference>
<dbReference type="Pfam" id="PF21082">
    <property type="entry name" value="MS_channel_3rd"/>
    <property type="match status" value="1"/>
</dbReference>
<gene>
    <name evidence="10" type="ORF">NIES30_08875</name>
</gene>
<feature type="transmembrane region" description="Helical" evidence="7">
    <location>
        <begin position="20"/>
        <end position="40"/>
    </location>
</feature>
<evidence type="ECO:0000259" key="8">
    <source>
        <dbReference type="Pfam" id="PF00924"/>
    </source>
</evidence>
<dbReference type="InterPro" id="IPR045275">
    <property type="entry name" value="MscS_archaea/bacteria_type"/>
</dbReference>
<dbReference type="Gene3D" id="3.30.70.100">
    <property type="match status" value="1"/>
</dbReference>
<dbReference type="InterPro" id="IPR011014">
    <property type="entry name" value="MscS_channel_TM-2"/>
</dbReference>
<proteinExistence type="inferred from homology"/>
<feature type="domain" description="Mechanosensitive ion channel MscS C-terminal" evidence="9">
    <location>
        <begin position="187"/>
        <end position="267"/>
    </location>
</feature>
<dbReference type="InterPro" id="IPR049278">
    <property type="entry name" value="MS_channel_C"/>
</dbReference>
<keyword evidence="11" id="KW-1185">Reference proteome</keyword>
<feature type="transmembrane region" description="Helical" evidence="7">
    <location>
        <begin position="60"/>
        <end position="84"/>
    </location>
</feature>
<evidence type="ECO:0000313" key="11">
    <source>
        <dbReference type="Proteomes" id="UP000185557"/>
    </source>
</evidence>
<dbReference type="OrthoDB" id="9809206at2"/>
<dbReference type="SUPFAM" id="SSF82861">
    <property type="entry name" value="Mechanosensitive channel protein MscS (YggB), transmembrane region"/>
    <property type="match status" value="1"/>
</dbReference>
<dbReference type="STRING" id="549789.NIES30_08875"/>
<comment type="similarity">
    <text evidence="2">Belongs to the MscS (TC 1.A.23) family.</text>
</comment>
<evidence type="ECO:0000256" key="3">
    <source>
        <dbReference type="ARBA" id="ARBA00022475"/>
    </source>
</evidence>
<comment type="caution">
    <text evidence="10">The sequence shown here is derived from an EMBL/GenBank/DDBJ whole genome shotgun (WGS) entry which is preliminary data.</text>
</comment>
<evidence type="ECO:0000256" key="7">
    <source>
        <dbReference type="SAM" id="Phobius"/>
    </source>
</evidence>
<dbReference type="EMBL" id="MRCG01000005">
    <property type="protein sequence ID" value="OKH48652.1"/>
    <property type="molecule type" value="Genomic_DNA"/>
</dbReference>
<dbReference type="PANTHER" id="PTHR30221">
    <property type="entry name" value="SMALL-CONDUCTANCE MECHANOSENSITIVE CHANNEL"/>
    <property type="match status" value="1"/>
</dbReference>
<dbReference type="AlphaFoldDB" id="A0A1U7J6S8"/>
<dbReference type="SUPFAM" id="SSF50182">
    <property type="entry name" value="Sm-like ribonucleoproteins"/>
    <property type="match status" value="1"/>
</dbReference>
<protein>
    <submittedName>
        <fullName evidence="10">Mechanosensitive ion channel protein MscS</fullName>
    </submittedName>
</protein>
<evidence type="ECO:0000256" key="6">
    <source>
        <dbReference type="ARBA" id="ARBA00023136"/>
    </source>
</evidence>
<accession>A0A1U7J6S8</accession>
<dbReference type="PANTHER" id="PTHR30221:SF1">
    <property type="entry name" value="SMALL-CONDUCTANCE MECHANOSENSITIVE CHANNEL"/>
    <property type="match status" value="1"/>
</dbReference>
<sequence>MNLLLERVQTSLLDLVGQFIQLLPGLAIALVLVLLTGYAAKVTQKMVGRMAKRLVPSRSLQLLAMQVTRIGTWAIGIIIAAVIAFPDLRLGDIIGLLGLGSVAIGFAFQDIFKNFLAGILLLVEQPFRLGDQVIMCDYEGTVEAIKIRSTQLRTYTGELVEIPNAIVFTSPVRVLTAFRSRRTDLGIGVDYTTPLPLAKQTFLEVINRTDGVLSDPAPEVDVVGFGDSSIDFKLRYWTTPQMAEVRRIQTQVAMALKAACDEAGISIPYPIRTVHLFDQTQFSESQPLANGTGARDAAS</sequence>
<dbReference type="RefSeq" id="WP_073608063.1">
    <property type="nucleotide sequence ID" value="NZ_MRCG01000005.1"/>
</dbReference>
<dbReference type="InterPro" id="IPR006686">
    <property type="entry name" value="MscS_channel_CS"/>
</dbReference>
<dbReference type="InterPro" id="IPR023408">
    <property type="entry name" value="MscS_beta-dom_sf"/>
</dbReference>
<dbReference type="PROSITE" id="PS01246">
    <property type="entry name" value="UPF0003"/>
    <property type="match status" value="1"/>
</dbReference>
<feature type="transmembrane region" description="Helical" evidence="7">
    <location>
        <begin position="90"/>
        <end position="108"/>
    </location>
</feature>
<keyword evidence="4 7" id="KW-0812">Transmembrane</keyword>
<dbReference type="Proteomes" id="UP000185557">
    <property type="component" value="Unassembled WGS sequence"/>
</dbReference>
<organism evidence="10 11">
    <name type="scientific">Phormidium tenue NIES-30</name>
    <dbReference type="NCBI Taxonomy" id="549789"/>
    <lineage>
        <taxon>Bacteria</taxon>
        <taxon>Bacillati</taxon>
        <taxon>Cyanobacteriota</taxon>
        <taxon>Cyanophyceae</taxon>
        <taxon>Oscillatoriophycideae</taxon>
        <taxon>Oscillatoriales</taxon>
        <taxon>Oscillatoriaceae</taxon>
        <taxon>Phormidium</taxon>
    </lineage>
</organism>
<dbReference type="InterPro" id="IPR010920">
    <property type="entry name" value="LSM_dom_sf"/>
</dbReference>
<evidence type="ECO:0000256" key="4">
    <source>
        <dbReference type="ARBA" id="ARBA00022692"/>
    </source>
</evidence>
<evidence type="ECO:0000256" key="2">
    <source>
        <dbReference type="ARBA" id="ARBA00008017"/>
    </source>
</evidence>
<dbReference type="GO" id="GO:0005886">
    <property type="term" value="C:plasma membrane"/>
    <property type="evidence" value="ECO:0007669"/>
    <property type="project" value="UniProtKB-SubCell"/>
</dbReference>
<comment type="subcellular location">
    <subcellularLocation>
        <location evidence="1">Cell membrane</location>
        <topology evidence="1">Multi-pass membrane protein</topology>
    </subcellularLocation>
</comment>
<evidence type="ECO:0000259" key="9">
    <source>
        <dbReference type="Pfam" id="PF21082"/>
    </source>
</evidence>
<name>A0A1U7J6S8_9CYAN</name>
<keyword evidence="5 7" id="KW-1133">Transmembrane helix</keyword>
<dbReference type="Gene3D" id="2.30.30.60">
    <property type="match status" value="1"/>
</dbReference>
<keyword evidence="6 7" id="KW-0472">Membrane</keyword>
<evidence type="ECO:0000256" key="1">
    <source>
        <dbReference type="ARBA" id="ARBA00004651"/>
    </source>
</evidence>
<dbReference type="GO" id="GO:0008381">
    <property type="term" value="F:mechanosensitive monoatomic ion channel activity"/>
    <property type="evidence" value="ECO:0007669"/>
    <property type="project" value="InterPro"/>
</dbReference>
<evidence type="ECO:0000313" key="10">
    <source>
        <dbReference type="EMBL" id="OKH48652.1"/>
    </source>
</evidence>
<evidence type="ECO:0000256" key="5">
    <source>
        <dbReference type="ARBA" id="ARBA00022989"/>
    </source>
</evidence>
<reference evidence="10 11" key="1">
    <citation type="submission" date="2016-11" db="EMBL/GenBank/DDBJ databases">
        <title>Draft Genome Sequences of Nine Cyanobacterial Strains from Diverse Habitats.</title>
        <authorList>
            <person name="Zhu T."/>
            <person name="Hou S."/>
            <person name="Lu X."/>
            <person name="Hess W.R."/>
        </authorList>
    </citation>
    <scope>NUCLEOTIDE SEQUENCE [LARGE SCALE GENOMIC DNA]</scope>
    <source>
        <strain evidence="10 11">NIES-30</strain>
    </source>
</reference>
<dbReference type="SUPFAM" id="SSF82689">
    <property type="entry name" value="Mechanosensitive channel protein MscS (YggB), C-terminal domain"/>
    <property type="match status" value="1"/>
</dbReference>